<dbReference type="SUPFAM" id="SSF100895">
    <property type="entry name" value="Kazal-type serine protease inhibitors"/>
    <property type="match status" value="1"/>
</dbReference>
<dbReference type="Pfam" id="PF00050">
    <property type="entry name" value="Kazal_1"/>
    <property type="match status" value="1"/>
</dbReference>
<sequence>MTLFSSRIKLMFIIVLTFLLYSETLFIKSVIYRHPVICIISFSICTKEYIPVCGSDGHTYCNKCIFCMAYKKSGYKLSLVHYGKC</sequence>
<keyword evidence="5" id="KW-1015">Disulfide bond</keyword>
<dbReference type="GO" id="GO:0005576">
    <property type="term" value="C:extracellular region"/>
    <property type="evidence" value="ECO:0007669"/>
    <property type="project" value="UniProtKB-SubCell"/>
</dbReference>
<organism evidence="7 8">
    <name type="scientific">Spermophilus dauricus</name>
    <name type="common">Daurian ground squirrel</name>
    <dbReference type="NCBI Taxonomy" id="99837"/>
    <lineage>
        <taxon>Eukaryota</taxon>
        <taxon>Metazoa</taxon>
        <taxon>Chordata</taxon>
        <taxon>Craniata</taxon>
        <taxon>Vertebrata</taxon>
        <taxon>Euteleostomi</taxon>
        <taxon>Mammalia</taxon>
        <taxon>Eutheria</taxon>
        <taxon>Euarchontoglires</taxon>
        <taxon>Glires</taxon>
        <taxon>Rodentia</taxon>
        <taxon>Sciuromorpha</taxon>
        <taxon>Sciuridae</taxon>
        <taxon>Xerinae</taxon>
        <taxon>Marmotini</taxon>
        <taxon>Spermophilus</taxon>
    </lineage>
</organism>
<reference evidence="7" key="1">
    <citation type="submission" date="2025-08" db="UniProtKB">
        <authorList>
            <consortium name="Ensembl"/>
        </authorList>
    </citation>
    <scope>IDENTIFICATION</scope>
</reference>
<dbReference type="PROSITE" id="PS51465">
    <property type="entry name" value="KAZAL_2"/>
    <property type="match status" value="1"/>
</dbReference>
<dbReference type="PANTHER" id="PTHR21312">
    <property type="entry name" value="SERINE PROTEASE INHIBITOR"/>
    <property type="match status" value="1"/>
</dbReference>
<evidence type="ECO:0000313" key="7">
    <source>
        <dbReference type="Ensembl" id="ENSSDAP00000019635.1"/>
    </source>
</evidence>
<protein>
    <recommendedName>
        <fullName evidence="6">Kazal-like domain-containing protein</fullName>
    </recommendedName>
</protein>
<accession>A0A8C9Q319</accession>
<evidence type="ECO:0000313" key="8">
    <source>
        <dbReference type="Proteomes" id="UP000694422"/>
    </source>
</evidence>
<keyword evidence="3" id="KW-0646">Protease inhibitor</keyword>
<reference evidence="7" key="2">
    <citation type="submission" date="2025-09" db="UniProtKB">
        <authorList>
            <consortium name="Ensembl"/>
        </authorList>
    </citation>
    <scope>IDENTIFICATION</scope>
</reference>
<keyword evidence="2" id="KW-0964">Secreted</keyword>
<comment type="subcellular location">
    <subcellularLocation>
        <location evidence="1">Secreted</location>
    </subcellularLocation>
</comment>
<dbReference type="InterPro" id="IPR001239">
    <property type="entry name" value="Prot_inh_Kazal-m"/>
</dbReference>
<keyword evidence="4" id="KW-0722">Serine protease inhibitor</keyword>
<evidence type="ECO:0000256" key="1">
    <source>
        <dbReference type="ARBA" id="ARBA00004613"/>
    </source>
</evidence>
<dbReference type="InterPro" id="IPR002350">
    <property type="entry name" value="Kazal_dom"/>
</dbReference>
<dbReference type="GO" id="GO:0004867">
    <property type="term" value="F:serine-type endopeptidase inhibitor activity"/>
    <property type="evidence" value="ECO:0007669"/>
    <property type="project" value="UniProtKB-KW"/>
</dbReference>
<dbReference type="SMART" id="SM00280">
    <property type="entry name" value="KAZAL"/>
    <property type="match status" value="1"/>
</dbReference>
<dbReference type="InterPro" id="IPR036058">
    <property type="entry name" value="Kazal_dom_sf"/>
</dbReference>
<keyword evidence="8" id="KW-1185">Reference proteome</keyword>
<dbReference type="AlphaFoldDB" id="A0A8C9Q319"/>
<evidence type="ECO:0000259" key="6">
    <source>
        <dbReference type="PROSITE" id="PS51465"/>
    </source>
</evidence>
<proteinExistence type="predicted"/>
<evidence type="ECO:0000256" key="3">
    <source>
        <dbReference type="ARBA" id="ARBA00022690"/>
    </source>
</evidence>
<dbReference type="PRINTS" id="PR00290">
    <property type="entry name" value="KAZALINHBTR"/>
</dbReference>
<feature type="domain" description="Kazal-like" evidence="6">
    <location>
        <begin position="32"/>
        <end position="85"/>
    </location>
</feature>
<dbReference type="Proteomes" id="UP000694422">
    <property type="component" value="Unplaced"/>
</dbReference>
<evidence type="ECO:0000256" key="5">
    <source>
        <dbReference type="ARBA" id="ARBA00023157"/>
    </source>
</evidence>
<dbReference type="Ensembl" id="ENSSDAT00000022448.1">
    <property type="protein sequence ID" value="ENSSDAP00000019635.1"/>
    <property type="gene ID" value="ENSSDAG00000017887.1"/>
</dbReference>
<evidence type="ECO:0000256" key="2">
    <source>
        <dbReference type="ARBA" id="ARBA00022525"/>
    </source>
</evidence>
<dbReference type="CDD" id="cd00104">
    <property type="entry name" value="KAZAL_FS"/>
    <property type="match status" value="1"/>
</dbReference>
<name>A0A8C9Q319_SPEDA</name>
<dbReference type="PROSITE" id="PS00282">
    <property type="entry name" value="KAZAL_1"/>
    <property type="match status" value="1"/>
</dbReference>
<evidence type="ECO:0000256" key="4">
    <source>
        <dbReference type="ARBA" id="ARBA00022900"/>
    </source>
</evidence>
<dbReference type="Gene3D" id="3.30.60.30">
    <property type="match status" value="1"/>
</dbReference>
<dbReference type="PANTHER" id="PTHR21312:SF30">
    <property type="entry name" value="SERINE PROTEASE INHIBITOR KAZAL-TYPE 11-RELATED"/>
    <property type="match status" value="1"/>
</dbReference>
<dbReference type="FunFam" id="3.30.60.30:FF:000037">
    <property type="entry name" value="Ovomucoid"/>
    <property type="match status" value="1"/>
</dbReference>